<dbReference type="NCBIfam" id="NF009314">
    <property type="entry name" value="PRK12674.1-2"/>
    <property type="match status" value="1"/>
</dbReference>
<evidence type="ECO:0000256" key="2">
    <source>
        <dbReference type="SAM" id="MobiDB-lite"/>
    </source>
</evidence>
<feature type="compositionally biased region" description="Basic and acidic residues" evidence="2">
    <location>
        <begin position="129"/>
        <end position="154"/>
    </location>
</feature>
<accession>A0A1I0YDX8</accession>
<dbReference type="OrthoDB" id="3214257at2"/>
<keyword evidence="3" id="KW-1133">Transmembrane helix</keyword>
<dbReference type="InterPro" id="IPR005133">
    <property type="entry name" value="PhaG_MnhG_YufB"/>
</dbReference>
<keyword evidence="5" id="KW-1185">Reference proteome</keyword>
<dbReference type="STRING" id="988821.SAMN05421867_10728"/>
<comment type="similarity">
    <text evidence="1">Belongs to the CPA3 antiporters (TC 2.A.63) subunit G family.</text>
</comment>
<dbReference type="EMBL" id="FOKA01000007">
    <property type="protein sequence ID" value="SFB10558.1"/>
    <property type="molecule type" value="Genomic_DNA"/>
</dbReference>
<gene>
    <name evidence="4" type="ORF">SAMN05421867_10728</name>
</gene>
<reference evidence="4 5" key="1">
    <citation type="submission" date="2016-10" db="EMBL/GenBank/DDBJ databases">
        <authorList>
            <person name="de Groot N.N."/>
        </authorList>
    </citation>
    <scope>NUCLEOTIDE SEQUENCE [LARGE SCALE GENOMIC DNA]</scope>
    <source>
        <strain evidence="4 5">CGMCC 4.6945</strain>
    </source>
</reference>
<keyword evidence="3" id="KW-0812">Transmembrane</keyword>
<evidence type="ECO:0000313" key="4">
    <source>
        <dbReference type="EMBL" id="SFB10558.1"/>
    </source>
</evidence>
<evidence type="ECO:0000256" key="1">
    <source>
        <dbReference type="ARBA" id="ARBA00008404"/>
    </source>
</evidence>
<evidence type="ECO:0000313" key="5">
    <source>
        <dbReference type="Proteomes" id="UP000199012"/>
    </source>
</evidence>
<organism evidence="4 5">
    <name type="scientific">Cellulomonas marina</name>
    <dbReference type="NCBI Taxonomy" id="988821"/>
    <lineage>
        <taxon>Bacteria</taxon>
        <taxon>Bacillati</taxon>
        <taxon>Actinomycetota</taxon>
        <taxon>Actinomycetes</taxon>
        <taxon>Micrococcales</taxon>
        <taxon>Cellulomonadaceae</taxon>
        <taxon>Cellulomonas</taxon>
    </lineage>
</organism>
<feature type="region of interest" description="Disordered" evidence="2">
    <location>
        <begin position="116"/>
        <end position="154"/>
    </location>
</feature>
<dbReference type="GO" id="GO:0015385">
    <property type="term" value="F:sodium:proton antiporter activity"/>
    <property type="evidence" value="ECO:0007669"/>
    <property type="project" value="TreeGrafter"/>
</dbReference>
<dbReference type="RefSeq" id="WP_090032537.1">
    <property type="nucleotide sequence ID" value="NZ_BONM01000019.1"/>
</dbReference>
<keyword evidence="3" id="KW-0472">Membrane</keyword>
<proteinExistence type="inferred from homology"/>
<dbReference type="AlphaFoldDB" id="A0A1I0YDX8"/>
<dbReference type="PANTHER" id="PTHR34703">
    <property type="entry name" value="ANTIPORTER SUBUNIT MNHG2-RELATED"/>
    <property type="match status" value="1"/>
</dbReference>
<sequence length="154" mass="16608">MSAWETTADVASAVLLLAGALLALVAGVGAVRFPDLLSRMHAATKPQTLGMVLVLLGLALRLRTGLVVWALVLVAVFQMLTAPVAAHLLGRAGYRTGKVRHDTLVVDELTADLDEAEREAQALDDQDERGDARRTRDRQDDDPHDDPRPAARRG</sequence>
<feature type="transmembrane region" description="Helical" evidence="3">
    <location>
        <begin position="12"/>
        <end position="31"/>
    </location>
</feature>
<protein>
    <submittedName>
        <fullName evidence="4">Multicomponent Na+:H+ antiporter subunit G</fullName>
    </submittedName>
</protein>
<dbReference type="Pfam" id="PF03334">
    <property type="entry name" value="PhaG_MnhG_YufB"/>
    <property type="match status" value="1"/>
</dbReference>
<dbReference type="Proteomes" id="UP000199012">
    <property type="component" value="Unassembled WGS sequence"/>
</dbReference>
<feature type="compositionally biased region" description="Acidic residues" evidence="2">
    <location>
        <begin position="116"/>
        <end position="128"/>
    </location>
</feature>
<feature type="transmembrane region" description="Helical" evidence="3">
    <location>
        <begin position="66"/>
        <end position="90"/>
    </location>
</feature>
<evidence type="ECO:0000256" key="3">
    <source>
        <dbReference type="SAM" id="Phobius"/>
    </source>
</evidence>
<dbReference type="PANTHER" id="PTHR34703:SF1">
    <property type="entry name" value="ANTIPORTER SUBUNIT MNHG2-RELATED"/>
    <property type="match status" value="1"/>
</dbReference>
<dbReference type="NCBIfam" id="TIGR01300">
    <property type="entry name" value="CPA3_mnhG_phaG"/>
    <property type="match status" value="1"/>
</dbReference>
<name>A0A1I0YDX8_9CELL</name>